<keyword evidence="3" id="KW-1185">Reference proteome</keyword>
<accession>A0A165ER21</accession>
<evidence type="ECO:0000313" key="3">
    <source>
        <dbReference type="Proteomes" id="UP000076842"/>
    </source>
</evidence>
<feature type="region of interest" description="Disordered" evidence="1">
    <location>
        <begin position="1"/>
        <end position="35"/>
    </location>
</feature>
<dbReference type="Proteomes" id="UP000076842">
    <property type="component" value="Unassembled WGS sequence"/>
</dbReference>
<dbReference type="EMBL" id="KV423996">
    <property type="protein sequence ID" value="KZT55362.1"/>
    <property type="molecule type" value="Genomic_DNA"/>
</dbReference>
<evidence type="ECO:0000256" key="1">
    <source>
        <dbReference type="SAM" id="MobiDB-lite"/>
    </source>
</evidence>
<evidence type="ECO:0000313" key="2">
    <source>
        <dbReference type="EMBL" id="KZT55362.1"/>
    </source>
</evidence>
<name>A0A165ER21_9BASI</name>
<dbReference type="OrthoDB" id="2536866at2759"/>
<dbReference type="AlphaFoldDB" id="A0A165ER21"/>
<organism evidence="2 3">
    <name type="scientific">Calocera cornea HHB12733</name>
    <dbReference type="NCBI Taxonomy" id="1353952"/>
    <lineage>
        <taxon>Eukaryota</taxon>
        <taxon>Fungi</taxon>
        <taxon>Dikarya</taxon>
        <taxon>Basidiomycota</taxon>
        <taxon>Agaricomycotina</taxon>
        <taxon>Dacrymycetes</taxon>
        <taxon>Dacrymycetales</taxon>
        <taxon>Dacrymycetaceae</taxon>
        <taxon>Calocera</taxon>
    </lineage>
</organism>
<gene>
    <name evidence="2" type="ORF">CALCODRAFT_484826</name>
</gene>
<protein>
    <submittedName>
        <fullName evidence="2">Uncharacterized protein</fullName>
    </submittedName>
</protein>
<sequence>MIIDGPVKMPIPPPPPYTRHAAGQRPLPTPGGANPPPLSPITTVEIASTTDSPTSSNPYAAYATDLPTPTSVRGPPPPFSTLRHKTTINDLPQHVLLQIIYTIVDPDLPEEEYRWGLYWLAVSLRLVSSNWYTACMHVLRSAYLPAYVSHIRPPYSANPYPLSSPASVYAAAYSSTAGPSTPSLAEDAQRETAVLDMFIAFQVRQNVLRDESELHLEAGHEGVKDLFELMQPRARTEDLVRKYALRAGVISVGTTYSSGDRIPFRQLSVSFSQRKVGLVRTLGGRKRQVLVEIGRDRMETLESVAKRLVGELVQARELDVIR</sequence>
<dbReference type="STRING" id="1353952.A0A165ER21"/>
<dbReference type="InParanoid" id="A0A165ER21"/>
<proteinExistence type="predicted"/>
<reference evidence="2 3" key="1">
    <citation type="journal article" date="2016" name="Mol. Biol. Evol.">
        <title>Comparative Genomics of Early-Diverging Mushroom-Forming Fungi Provides Insights into the Origins of Lignocellulose Decay Capabilities.</title>
        <authorList>
            <person name="Nagy L.G."/>
            <person name="Riley R."/>
            <person name="Tritt A."/>
            <person name="Adam C."/>
            <person name="Daum C."/>
            <person name="Floudas D."/>
            <person name="Sun H."/>
            <person name="Yadav J.S."/>
            <person name="Pangilinan J."/>
            <person name="Larsson K.H."/>
            <person name="Matsuura K."/>
            <person name="Barry K."/>
            <person name="Labutti K."/>
            <person name="Kuo R."/>
            <person name="Ohm R.A."/>
            <person name="Bhattacharya S.S."/>
            <person name="Shirouzu T."/>
            <person name="Yoshinaga Y."/>
            <person name="Martin F.M."/>
            <person name="Grigoriev I.V."/>
            <person name="Hibbett D.S."/>
        </authorList>
    </citation>
    <scope>NUCLEOTIDE SEQUENCE [LARGE SCALE GENOMIC DNA]</scope>
    <source>
        <strain evidence="2 3">HHB12733</strain>
    </source>
</reference>